<dbReference type="InterPro" id="IPR036291">
    <property type="entry name" value="NAD(P)-bd_dom_sf"/>
</dbReference>
<sequence>MNKTVLITGSSRGIGLALAKQYQSDGWNVIGAARNPSTAEKVGLSADVEAVQFVQLDTSDEDSIIRAAKDLEGEAIGVLINNAGIADLQETFESMTKESMIKQFEVNAVGPFLVTRAFVPHLKAAVTKSGSAKLAQITTSLASIALHDGTIPYPGYRMSKAALNMAHMNITHELKSDKIICATICPGYVATDMTNYVPGTLQPSESAAAVSKVIAGLTPDDTGVFFNHVGDRVSW</sequence>
<proteinExistence type="predicted"/>
<dbReference type="PRINTS" id="PR00081">
    <property type="entry name" value="GDHRDH"/>
</dbReference>
<dbReference type="Gene3D" id="3.40.50.720">
    <property type="entry name" value="NAD(P)-binding Rossmann-like Domain"/>
    <property type="match status" value="1"/>
</dbReference>
<keyword evidence="4" id="KW-1185">Reference proteome</keyword>
<evidence type="ECO:0000313" key="4">
    <source>
        <dbReference type="Proteomes" id="UP000794436"/>
    </source>
</evidence>
<dbReference type="Proteomes" id="UP000794436">
    <property type="component" value="Unassembled WGS sequence"/>
</dbReference>
<dbReference type="CDD" id="cd05325">
    <property type="entry name" value="carb_red_sniffer_like_SDR_c"/>
    <property type="match status" value="1"/>
</dbReference>
<protein>
    <recommendedName>
        <fullName evidence="5">C-factor</fullName>
    </recommendedName>
</protein>
<dbReference type="Pfam" id="PF00106">
    <property type="entry name" value="adh_short"/>
    <property type="match status" value="1"/>
</dbReference>
<dbReference type="GO" id="GO:0016491">
    <property type="term" value="F:oxidoreductase activity"/>
    <property type="evidence" value="ECO:0007669"/>
    <property type="project" value="UniProtKB-KW"/>
</dbReference>
<dbReference type="InterPro" id="IPR002347">
    <property type="entry name" value="SDR_fam"/>
</dbReference>
<accession>A0A8K1C9P3</accession>
<reference evidence="3" key="1">
    <citation type="submission" date="2019-03" db="EMBL/GenBank/DDBJ databases">
        <title>Long read genome sequence of the mycoparasitic Pythium oligandrum ATCC 38472 isolated from sugarbeet rhizosphere.</title>
        <authorList>
            <person name="Gaulin E."/>
        </authorList>
    </citation>
    <scope>NUCLEOTIDE SEQUENCE</scope>
    <source>
        <strain evidence="3">ATCC 38472_TT</strain>
    </source>
</reference>
<dbReference type="PANTHER" id="PTHR43544:SF7">
    <property type="entry name" value="NADB-LER2"/>
    <property type="match status" value="1"/>
</dbReference>
<dbReference type="OrthoDB" id="68267at2759"/>
<dbReference type="PANTHER" id="PTHR43544">
    <property type="entry name" value="SHORT-CHAIN DEHYDROGENASE/REDUCTASE"/>
    <property type="match status" value="1"/>
</dbReference>
<evidence type="ECO:0000256" key="1">
    <source>
        <dbReference type="ARBA" id="ARBA00022857"/>
    </source>
</evidence>
<dbReference type="SUPFAM" id="SSF51735">
    <property type="entry name" value="NAD(P)-binding Rossmann-fold domains"/>
    <property type="match status" value="1"/>
</dbReference>
<name>A0A8K1C9P3_PYTOL</name>
<evidence type="ECO:0008006" key="5">
    <source>
        <dbReference type="Google" id="ProtNLM"/>
    </source>
</evidence>
<keyword evidence="2" id="KW-0560">Oxidoreductase</keyword>
<dbReference type="AlphaFoldDB" id="A0A8K1C9P3"/>
<keyword evidence="1" id="KW-0521">NADP</keyword>
<comment type="caution">
    <text evidence="3">The sequence shown here is derived from an EMBL/GenBank/DDBJ whole genome shotgun (WGS) entry which is preliminary data.</text>
</comment>
<evidence type="ECO:0000256" key="2">
    <source>
        <dbReference type="ARBA" id="ARBA00023002"/>
    </source>
</evidence>
<dbReference type="InterPro" id="IPR051468">
    <property type="entry name" value="Fungal_SecMetab_SDRs"/>
</dbReference>
<dbReference type="GO" id="GO:0005737">
    <property type="term" value="C:cytoplasm"/>
    <property type="evidence" value="ECO:0007669"/>
    <property type="project" value="TreeGrafter"/>
</dbReference>
<dbReference type="EMBL" id="SPLM01000110">
    <property type="protein sequence ID" value="TMW58998.1"/>
    <property type="molecule type" value="Genomic_DNA"/>
</dbReference>
<evidence type="ECO:0000313" key="3">
    <source>
        <dbReference type="EMBL" id="TMW58998.1"/>
    </source>
</evidence>
<organism evidence="3 4">
    <name type="scientific">Pythium oligandrum</name>
    <name type="common">Mycoparasitic fungus</name>
    <dbReference type="NCBI Taxonomy" id="41045"/>
    <lineage>
        <taxon>Eukaryota</taxon>
        <taxon>Sar</taxon>
        <taxon>Stramenopiles</taxon>
        <taxon>Oomycota</taxon>
        <taxon>Peronosporomycetes</taxon>
        <taxon>Pythiales</taxon>
        <taxon>Pythiaceae</taxon>
        <taxon>Pythium</taxon>
    </lineage>
</organism>
<gene>
    <name evidence="3" type="ORF">Poli38472_007143</name>
</gene>